<keyword evidence="7" id="KW-0057">Aromatic amino acid biosynthesis</keyword>
<evidence type="ECO:0000256" key="2">
    <source>
        <dbReference type="ARBA" id="ARBA00004688"/>
    </source>
</evidence>
<dbReference type="InParanoid" id="A0A316VW56"/>
<evidence type="ECO:0000256" key="11">
    <source>
        <dbReference type="ARBA" id="ARBA00047508"/>
    </source>
</evidence>
<dbReference type="GO" id="GO:0005737">
    <property type="term" value="C:cytoplasm"/>
    <property type="evidence" value="ECO:0007669"/>
    <property type="project" value="TreeGrafter"/>
</dbReference>
<dbReference type="OrthoDB" id="4699125at2759"/>
<comment type="pathway">
    <text evidence="2">Metabolic intermediate biosynthesis; chorismate biosynthesis; chorismate from D-erythrose 4-phosphate and phosphoenolpyruvate: step 1/7.</text>
</comment>
<dbReference type="GO" id="GO:0003849">
    <property type="term" value="F:3-deoxy-7-phosphoheptulonate synthase activity"/>
    <property type="evidence" value="ECO:0007669"/>
    <property type="project" value="UniProtKB-EC"/>
</dbReference>
<accession>A0A316VW56</accession>
<feature type="domain" description="DAHP synthetase I/KDSA" evidence="12">
    <location>
        <begin position="92"/>
        <end position="156"/>
    </location>
</feature>
<dbReference type="InterPro" id="IPR006219">
    <property type="entry name" value="DAHP_synth_1"/>
</dbReference>
<dbReference type="PANTHER" id="PTHR21225:SF12">
    <property type="entry name" value="PHOSPHO-2-DEHYDRO-3-DEOXYHEPTONATE ALDOLASE, TYROSINE-INHIBITED"/>
    <property type="match status" value="1"/>
</dbReference>
<evidence type="ECO:0000256" key="7">
    <source>
        <dbReference type="ARBA" id="ARBA00023141"/>
    </source>
</evidence>
<keyword evidence="5" id="KW-0028">Amino-acid biosynthesis</keyword>
<dbReference type="InterPro" id="IPR013785">
    <property type="entry name" value="Aldolase_TIM"/>
</dbReference>
<dbReference type="InterPro" id="IPR006218">
    <property type="entry name" value="DAHP1/KDSA"/>
</dbReference>
<evidence type="ECO:0000256" key="10">
    <source>
        <dbReference type="ARBA" id="ARBA00032193"/>
    </source>
</evidence>
<evidence type="ECO:0000259" key="12">
    <source>
        <dbReference type="Pfam" id="PF00793"/>
    </source>
</evidence>
<dbReference type="Gene3D" id="3.20.20.70">
    <property type="entry name" value="Aldolase class I"/>
    <property type="match status" value="1"/>
</dbReference>
<evidence type="ECO:0000256" key="5">
    <source>
        <dbReference type="ARBA" id="ARBA00022605"/>
    </source>
</evidence>
<comment type="function">
    <text evidence="1">Stereospecific condensation of phosphoenolpyruvate (PEP) and D-erythrose-4-phosphate (E4P) giving rise to 3-deoxy-D-arabino-heptulosonate-7-phosphate (DAHP).</text>
</comment>
<proteinExistence type="inferred from homology"/>
<dbReference type="Pfam" id="PF00793">
    <property type="entry name" value="DAHP_synth_1"/>
    <property type="match status" value="1"/>
</dbReference>
<evidence type="ECO:0000256" key="1">
    <source>
        <dbReference type="ARBA" id="ARBA00003726"/>
    </source>
</evidence>
<keyword evidence="14" id="KW-1185">Reference proteome</keyword>
<reference evidence="13 14" key="1">
    <citation type="journal article" date="2018" name="Mol. Biol. Evol.">
        <title>Broad Genomic Sampling Reveals a Smut Pathogenic Ancestry of the Fungal Clade Ustilaginomycotina.</title>
        <authorList>
            <person name="Kijpornyongpan T."/>
            <person name="Mondo S.J."/>
            <person name="Barry K."/>
            <person name="Sandor L."/>
            <person name="Lee J."/>
            <person name="Lipzen A."/>
            <person name="Pangilinan J."/>
            <person name="LaButti K."/>
            <person name="Hainaut M."/>
            <person name="Henrissat B."/>
            <person name="Grigoriev I.V."/>
            <person name="Spatafora J.W."/>
            <person name="Aime M.C."/>
        </authorList>
    </citation>
    <scope>NUCLEOTIDE SEQUENCE [LARGE SCALE GENOMIC DNA]</scope>
    <source>
        <strain evidence="13 14">MCA 4658</strain>
    </source>
</reference>
<dbReference type="GO" id="GO:0009073">
    <property type="term" value="P:aromatic amino acid family biosynthetic process"/>
    <property type="evidence" value="ECO:0007669"/>
    <property type="project" value="UniProtKB-KW"/>
</dbReference>
<dbReference type="PANTHER" id="PTHR21225">
    <property type="entry name" value="PHOSPHO-2-DEHYDRO-3-DEOXYHEPTONATE ALDOLASE DAHP SYNTHETASE"/>
    <property type="match status" value="1"/>
</dbReference>
<comment type="catalytic activity">
    <reaction evidence="11">
        <text>D-erythrose 4-phosphate + phosphoenolpyruvate + H2O = 7-phospho-2-dehydro-3-deoxy-D-arabino-heptonate + phosphate</text>
        <dbReference type="Rhea" id="RHEA:14717"/>
        <dbReference type="ChEBI" id="CHEBI:15377"/>
        <dbReference type="ChEBI" id="CHEBI:16897"/>
        <dbReference type="ChEBI" id="CHEBI:43474"/>
        <dbReference type="ChEBI" id="CHEBI:58394"/>
        <dbReference type="ChEBI" id="CHEBI:58702"/>
        <dbReference type="EC" id="2.5.1.54"/>
    </reaction>
</comment>
<dbReference type="EC" id="2.5.1.54" evidence="4"/>
<evidence type="ECO:0000313" key="13">
    <source>
        <dbReference type="EMBL" id="PWN40663.1"/>
    </source>
</evidence>
<keyword evidence="6" id="KW-0808">Transferase</keyword>
<evidence type="ECO:0000256" key="8">
    <source>
        <dbReference type="ARBA" id="ARBA00031111"/>
    </source>
</evidence>
<gene>
    <name evidence="13" type="ORF">IE81DRAFT_304794</name>
</gene>
<dbReference type="STRING" id="1522189.A0A316VW56"/>
<name>A0A316VW56_9BASI</name>
<organism evidence="13 14">
    <name type="scientific">Ceraceosorus guamensis</name>
    <dbReference type="NCBI Taxonomy" id="1522189"/>
    <lineage>
        <taxon>Eukaryota</taxon>
        <taxon>Fungi</taxon>
        <taxon>Dikarya</taxon>
        <taxon>Basidiomycota</taxon>
        <taxon>Ustilaginomycotina</taxon>
        <taxon>Exobasidiomycetes</taxon>
        <taxon>Ceraceosorales</taxon>
        <taxon>Ceraceosoraceae</taxon>
        <taxon>Ceraceosorus</taxon>
    </lineage>
</organism>
<dbReference type="SUPFAM" id="SSF51569">
    <property type="entry name" value="Aldolase"/>
    <property type="match status" value="1"/>
</dbReference>
<comment type="similarity">
    <text evidence="3">Belongs to the class-I DAHP synthase family.</text>
</comment>
<dbReference type="Proteomes" id="UP000245783">
    <property type="component" value="Unassembled WGS sequence"/>
</dbReference>
<dbReference type="RefSeq" id="XP_025367823.1">
    <property type="nucleotide sequence ID" value="XM_025512309.1"/>
</dbReference>
<protein>
    <recommendedName>
        <fullName evidence="4">3-deoxy-7-phosphoheptulonate synthase</fullName>
        <ecNumber evidence="4">2.5.1.54</ecNumber>
    </recommendedName>
    <alternativeName>
        <fullName evidence="10">3-deoxy-D-arabino-heptulosonate 7-phosphate synthase</fullName>
    </alternativeName>
    <alternativeName>
        <fullName evidence="9">DAHP synthase</fullName>
    </alternativeName>
    <alternativeName>
        <fullName evidence="8">Phospho-2-keto-3-deoxyheptonate aldolase</fullName>
    </alternativeName>
</protein>
<evidence type="ECO:0000256" key="9">
    <source>
        <dbReference type="ARBA" id="ARBA00031349"/>
    </source>
</evidence>
<evidence type="ECO:0000256" key="3">
    <source>
        <dbReference type="ARBA" id="ARBA00007985"/>
    </source>
</evidence>
<dbReference type="GO" id="GO:0008652">
    <property type="term" value="P:amino acid biosynthetic process"/>
    <property type="evidence" value="ECO:0007669"/>
    <property type="project" value="UniProtKB-KW"/>
</dbReference>
<sequence>MVPTEDRKSHWMPSGLLPNRTHSWVSQLKVWPLSSAPPAMPICTSSTEEVVARRITMLLRSGRVRMLCRRRADNQASWSTARTATAKRITANRRWAFKLVCEQLQAGERAITGVMIESNLGEGNQKMPANGDLSSLKRGVSLTDACIDWDTTVKLLQQLNEAVLARRKLSEASS</sequence>
<evidence type="ECO:0000256" key="4">
    <source>
        <dbReference type="ARBA" id="ARBA00012694"/>
    </source>
</evidence>
<evidence type="ECO:0000313" key="14">
    <source>
        <dbReference type="Proteomes" id="UP000245783"/>
    </source>
</evidence>
<evidence type="ECO:0000256" key="6">
    <source>
        <dbReference type="ARBA" id="ARBA00022679"/>
    </source>
</evidence>
<dbReference type="AlphaFoldDB" id="A0A316VW56"/>
<dbReference type="EMBL" id="KZ819410">
    <property type="protein sequence ID" value="PWN40663.1"/>
    <property type="molecule type" value="Genomic_DNA"/>
</dbReference>
<dbReference type="GeneID" id="37034179"/>